<feature type="binding site" evidence="8">
    <location>
        <position position="173"/>
    </location>
    <ligand>
        <name>Zn(2+)</name>
        <dbReference type="ChEBI" id="CHEBI:29105"/>
    </ligand>
</feature>
<dbReference type="PIRSF" id="PIRSF035805">
    <property type="entry name" value="TK_cell"/>
    <property type="match status" value="1"/>
</dbReference>
<evidence type="ECO:0000313" key="13">
    <source>
        <dbReference type="EMBL" id="TFW22460.1"/>
    </source>
</evidence>
<evidence type="ECO:0000256" key="12">
    <source>
        <dbReference type="RuleBase" id="RU004165"/>
    </source>
</evidence>
<feature type="binding site" evidence="8">
    <location>
        <begin position="113"/>
        <end position="116"/>
    </location>
    <ligand>
        <name>ATP</name>
        <dbReference type="ChEBI" id="CHEBI:30616"/>
    </ligand>
</feature>
<dbReference type="InterPro" id="IPR027417">
    <property type="entry name" value="P-loop_NTPase"/>
</dbReference>
<keyword evidence="4 8" id="KW-0808">Transferase</keyword>
<keyword evidence="8" id="KW-0862">Zinc</keyword>
<dbReference type="GO" id="GO:0046104">
    <property type="term" value="P:thymidine metabolic process"/>
    <property type="evidence" value="ECO:0007669"/>
    <property type="project" value="TreeGrafter"/>
</dbReference>
<sequence length="215" mass="23933">MPRPPSRTRLFPCVTPFRQAIIPATRFSQVRAVAKLYFRYSAMNAGKSTALLQVAHNYEEQGQKVKLYTAAIDDRYGVGVVTSRLGPQREVDLFDKDTNFLDSVPSVSCVLVDEAQFLSPQQVSQLHQLAQVRGVPVICYGLRSDFRGEPFPGSAYLLALADDIEEIKNICTCGKKATMNIRVDEKGERIREGEQVSIGGNEAYRQACGRCFYTG</sequence>
<feature type="active site" description="Proton acceptor" evidence="8 9">
    <location>
        <position position="114"/>
    </location>
</feature>
<evidence type="ECO:0000256" key="5">
    <source>
        <dbReference type="ARBA" id="ARBA00022741"/>
    </source>
</evidence>
<name>A0A4Y9SJJ3_9BURK</name>
<feature type="binding site" evidence="8">
    <location>
        <begin position="41"/>
        <end position="48"/>
    </location>
    <ligand>
        <name>ATP</name>
        <dbReference type="ChEBI" id="CHEBI:30616"/>
    </ligand>
</feature>
<dbReference type="Pfam" id="PF00265">
    <property type="entry name" value="TK"/>
    <property type="match status" value="1"/>
</dbReference>
<dbReference type="NCBIfam" id="NF003300">
    <property type="entry name" value="PRK04296.1-5"/>
    <property type="match status" value="1"/>
</dbReference>
<evidence type="ECO:0000256" key="1">
    <source>
        <dbReference type="ARBA" id="ARBA00007587"/>
    </source>
</evidence>
<dbReference type="OrthoDB" id="9781579at2"/>
<evidence type="ECO:0000313" key="14">
    <source>
        <dbReference type="Proteomes" id="UP000298438"/>
    </source>
</evidence>
<comment type="subunit">
    <text evidence="8">Homotetramer.</text>
</comment>
<evidence type="ECO:0000256" key="11">
    <source>
        <dbReference type="RuleBase" id="RU000544"/>
    </source>
</evidence>
<feature type="binding site" evidence="10">
    <location>
        <position position="204"/>
    </location>
    <ligand>
        <name>substrate</name>
    </ligand>
</feature>
<dbReference type="GO" id="GO:0004797">
    <property type="term" value="F:thymidine kinase activity"/>
    <property type="evidence" value="ECO:0007669"/>
    <property type="project" value="UniProtKB-UniRule"/>
</dbReference>
<dbReference type="GO" id="GO:0008270">
    <property type="term" value="F:zinc ion binding"/>
    <property type="evidence" value="ECO:0007669"/>
    <property type="project" value="UniProtKB-UniRule"/>
</dbReference>
<dbReference type="Gene3D" id="3.40.50.300">
    <property type="entry name" value="P-loop containing nucleotide triphosphate hydrolases"/>
    <property type="match status" value="1"/>
</dbReference>
<comment type="caution">
    <text evidence="13">The sequence shown here is derived from an EMBL/GenBank/DDBJ whole genome shotgun (WGS) entry which is preliminary data.</text>
</comment>
<keyword evidence="7 8" id="KW-0067">ATP-binding</keyword>
<feature type="binding site" evidence="8">
    <location>
        <position position="208"/>
    </location>
    <ligand>
        <name>Zn(2+)</name>
        <dbReference type="ChEBI" id="CHEBI:29105"/>
    </ligand>
</feature>
<dbReference type="HAMAP" id="MF_00124">
    <property type="entry name" value="Thymidine_kinase"/>
    <property type="match status" value="1"/>
</dbReference>
<feature type="binding site" evidence="10">
    <location>
        <begin position="196"/>
        <end position="199"/>
    </location>
    <ligand>
        <name>substrate</name>
    </ligand>
</feature>
<keyword evidence="3 8" id="KW-0237">DNA synthesis</keyword>
<evidence type="ECO:0000256" key="10">
    <source>
        <dbReference type="PIRSR" id="PIRSR035805-2"/>
    </source>
</evidence>
<dbReference type="EMBL" id="SPVF01000106">
    <property type="protein sequence ID" value="TFW22460.1"/>
    <property type="molecule type" value="Genomic_DNA"/>
</dbReference>
<evidence type="ECO:0000256" key="2">
    <source>
        <dbReference type="ARBA" id="ARBA00012118"/>
    </source>
</evidence>
<dbReference type="PANTHER" id="PTHR11441">
    <property type="entry name" value="THYMIDINE KINASE"/>
    <property type="match status" value="1"/>
</dbReference>
<comment type="similarity">
    <text evidence="1 8 12">Belongs to the thymidine kinase family.</text>
</comment>
<protein>
    <recommendedName>
        <fullName evidence="2 8">Thymidine kinase</fullName>
        <ecNumber evidence="2 8">2.7.1.21</ecNumber>
    </recommendedName>
</protein>
<evidence type="ECO:0000256" key="4">
    <source>
        <dbReference type="ARBA" id="ARBA00022679"/>
    </source>
</evidence>
<dbReference type="InterPro" id="IPR001267">
    <property type="entry name" value="Thymidine_kinase"/>
</dbReference>
<dbReference type="SUPFAM" id="SSF52540">
    <property type="entry name" value="P-loop containing nucleoside triphosphate hydrolases"/>
    <property type="match status" value="1"/>
</dbReference>
<comment type="catalytic activity">
    <reaction evidence="8 11">
        <text>thymidine + ATP = dTMP + ADP + H(+)</text>
        <dbReference type="Rhea" id="RHEA:19129"/>
        <dbReference type="ChEBI" id="CHEBI:15378"/>
        <dbReference type="ChEBI" id="CHEBI:17748"/>
        <dbReference type="ChEBI" id="CHEBI:30616"/>
        <dbReference type="ChEBI" id="CHEBI:63528"/>
        <dbReference type="ChEBI" id="CHEBI:456216"/>
        <dbReference type="EC" id="2.7.1.21"/>
    </reaction>
</comment>
<dbReference type="GO" id="GO:0071897">
    <property type="term" value="P:DNA biosynthetic process"/>
    <property type="evidence" value="ECO:0007669"/>
    <property type="project" value="UniProtKB-KW"/>
</dbReference>
<feature type="binding site" evidence="8">
    <location>
        <position position="171"/>
    </location>
    <ligand>
        <name>Zn(2+)</name>
        <dbReference type="ChEBI" id="CHEBI:29105"/>
    </ligand>
</feature>
<dbReference type="Gene3D" id="3.30.60.20">
    <property type="match status" value="1"/>
</dbReference>
<dbReference type="EC" id="2.7.1.21" evidence="2 8"/>
<dbReference type="Proteomes" id="UP000298438">
    <property type="component" value="Unassembled WGS sequence"/>
</dbReference>
<dbReference type="SUPFAM" id="SSF57716">
    <property type="entry name" value="Glucocorticoid receptor-like (DNA-binding domain)"/>
    <property type="match status" value="1"/>
</dbReference>
<keyword evidence="8" id="KW-0963">Cytoplasm</keyword>
<keyword evidence="5 8" id="KW-0547">Nucleotide-binding</keyword>
<evidence type="ECO:0000256" key="3">
    <source>
        <dbReference type="ARBA" id="ARBA00022634"/>
    </source>
</evidence>
<dbReference type="PANTHER" id="PTHR11441:SF0">
    <property type="entry name" value="THYMIDINE KINASE, CYTOSOLIC"/>
    <property type="match status" value="1"/>
</dbReference>
<dbReference type="AlphaFoldDB" id="A0A4Y9SJJ3"/>
<gene>
    <name evidence="8" type="primary">tdk</name>
    <name evidence="13" type="ORF">E4L96_08010</name>
</gene>
<evidence type="ECO:0000256" key="9">
    <source>
        <dbReference type="PIRSR" id="PIRSR035805-1"/>
    </source>
</evidence>
<comment type="subcellular location">
    <subcellularLocation>
        <location evidence="8">Cytoplasm</location>
    </subcellularLocation>
</comment>
<accession>A0A4Y9SJJ3</accession>
<evidence type="ECO:0000256" key="7">
    <source>
        <dbReference type="ARBA" id="ARBA00022840"/>
    </source>
</evidence>
<organism evidence="13 14">
    <name type="scientific">Zemynaea arenosa</name>
    <dbReference type="NCBI Taxonomy" id="2561931"/>
    <lineage>
        <taxon>Bacteria</taxon>
        <taxon>Pseudomonadati</taxon>
        <taxon>Pseudomonadota</taxon>
        <taxon>Betaproteobacteria</taxon>
        <taxon>Burkholderiales</taxon>
        <taxon>Oxalobacteraceae</taxon>
        <taxon>Telluria group</taxon>
        <taxon>Zemynaea</taxon>
    </lineage>
</organism>
<feature type="binding site" evidence="8">
    <location>
        <position position="211"/>
    </location>
    <ligand>
        <name>Zn(2+)</name>
        <dbReference type="ChEBI" id="CHEBI:29105"/>
    </ligand>
</feature>
<dbReference type="GO" id="GO:0005829">
    <property type="term" value="C:cytosol"/>
    <property type="evidence" value="ECO:0007669"/>
    <property type="project" value="TreeGrafter"/>
</dbReference>
<evidence type="ECO:0000256" key="6">
    <source>
        <dbReference type="ARBA" id="ARBA00022777"/>
    </source>
</evidence>
<keyword evidence="6 8" id="KW-0418">Kinase</keyword>
<keyword evidence="8" id="KW-0479">Metal-binding</keyword>
<dbReference type="GO" id="GO:0005524">
    <property type="term" value="F:ATP binding"/>
    <property type="evidence" value="ECO:0007669"/>
    <property type="project" value="UniProtKB-UniRule"/>
</dbReference>
<keyword evidence="14" id="KW-1185">Reference proteome</keyword>
<evidence type="ECO:0000256" key="8">
    <source>
        <dbReference type="HAMAP-Rule" id="MF_00124"/>
    </source>
</evidence>
<proteinExistence type="inferred from homology"/>
<reference evidence="13 14" key="1">
    <citation type="submission" date="2019-03" db="EMBL/GenBank/DDBJ databases">
        <title>Draft Genome Sequence of Massilia arenosa sp. nov., a Novel Massilia Species Isolated from a Sandy-loam Maize Soil.</title>
        <authorList>
            <person name="Raths R."/>
            <person name="Peta V."/>
            <person name="Bucking H."/>
        </authorList>
    </citation>
    <scope>NUCLEOTIDE SEQUENCE [LARGE SCALE GENOMIC DNA]</scope>
    <source>
        <strain evidence="13 14">MC02</strain>
    </source>
</reference>